<dbReference type="CDD" id="cd00821">
    <property type="entry name" value="PH"/>
    <property type="match status" value="1"/>
</dbReference>
<dbReference type="InterPro" id="IPR011993">
    <property type="entry name" value="PH-like_dom_sf"/>
</dbReference>
<feature type="compositionally biased region" description="Basic and acidic residues" evidence="2">
    <location>
        <begin position="1701"/>
        <end position="1712"/>
    </location>
</feature>
<dbReference type="Gene3D" id="2.30.29.30">
    <property type="entry name" value="Pleckstrin-homology domain (PH domain)/Phosphotyrosine-binding domain (PTB)"/>
    <property type="match status" value="1"/>
</dbReference>
<evidence type="ECO:0000313" key="5">
    <source>
        <dbReference type="Proteomes" id="UP000070544"/>
    </source>
</evidence>
<feature type="compositionally biased region" description="Polar residues" evidence="2">
    <location>
        <begin position="1917"/>
        <end position="1927"/>
    </location>
</feature>
<feature type="compositionally biased region" description="Polar residues" evidence="2">
    <location>
        <begin position="188"/>
        <end position="202"/>
    </location>
</feature>
<dbReference type="OrthoDB" id="2132490at2759"/>
<feature type="domain" description="PH" evidence="3">
    <location>
        <begin position="443"/>
        <end position="569"/>
    </location>
</feature>
<dbReference type="PANTHER" id="PTHR23159">
    <property type="entry name" value="CENTROSOMAL PROTEIN 2"/>
    <property type="match status" value="1"/>
</dbReference>
<feature type="region of interest" description="Disordered" evidence="2">
    <location>
        <begin position="55"/>
        <end position="82"/>
    </location>
</feature>
<name>A0A138ZY49_GONPJ</name>
<feature type="coiled-coil region" evidence="1">
    <location>
        <begin position="576"/>
        <end position="610"/>
    </location>
</feature>
<feature type="region of interest" description="Disordered" evidence="2">
    <location>
        <begin position="156"/>
        <end position="287"/>
    </location>
</feature>
<evidence type="ECO:0000256" key="1">
    <source>
        <dbReference type="SAM" id="Coils"/>
    </source>
</evidence>
<feature type="compositionally biased region" description="Low complexity" evidence="2">
    <location>
        <begin position="373"/>
        <end position="393"/>
    </location>
</feature>
<evidence type="ECO:0000259" key="3">
    <source>
        <dbReference type="PROSITE" id="PS50003"/>
    </source>
</evidence>
<gene>
    <name evidence="4" type="ORF">M427DRAFT_149836</name>
</gene>
<keyword evidence="1" id="KW-0175">Coiled coil</keyword>
<dbReference type="STRING" id="1344416.A0A138ZY49"/>
<feature type="compositionally biased region" description="Polar residues" evidence="2">
    <location>
        <begin position="115"/>
        <end position="130"/>
    </location>
</feature>
<protein>
    <recommendedName>
        <fullName evidence="3">PH domain-containing protein</fullName>
    </recommendedName>
</protein>
<proteinExistence type="predicted"/>
<feature type="coiled-coil region" evidence="1">
    <location>
        <begin position="1736"/>
        <end position="1859"/>
    </location>
</feature>
<feature type="region of interest" description="Disordered" evidence="2">
    <location>
        <begin position="1701"/>
        <end position="1722"/>
    </location>
</feature>
<feature type="compositionally biased region" description="Polar residues" evidence="2">
    <location>
        <begin position="166"/>
        <end position="180"/>
    </location>
</feature>
<feature type="region of interest" description="Disordered" evidence="2">
    <location>
        <begin position="1915"/>
        <end position="1963"/>
    </location>
</feature>
<dbReference type="SMART" id="SM00233">
    <property type="entry name" value="PH"/>
    <property type="match status" value="1"/>
</dbReference>
<keyword evidence="5" id="KW-1185">Reference proteome</keyword>
<feature type="compositionally biased region" description="Low complexity" evidence="2">
    <location>
        <begin position="1928"/>
        <end position="1937"/>
    </location>
</feature>
<organism evidence="4 5">
    <name type="scientific">Gonapodya prolifera (strain JEL478)</name>
    <name type="common">Monoblepharis prolifera</name>
    <dbReference type="NCBI Taxonomy" id="1344416"/>
    <lineage>
        <taxon>Eukaryota</taxon>
        <taxon>Fungi</taxon>
        <taxon>Fungi incertae sedis</taxon>
        <taxon>Chytridiomycota</taxon>
        <taxon>Chytridiomycota incertae sedis</taxon>
        <taxon>Monoblepharidomycetes</taxon>
        <taxon>Monoblepharidales</taxon>
        <taxon>Gonapodyaceae</taxon>
        <taxon>Gonapodya</taxon>
    </lineage>
</organism>
<sequence length="2013" mass="217311">MHGTVQRKTSVFPLSRNIGEFLKKALEKRHAKKLTLYRRKMSQLDAYLHARSRRGPQIDASPASPTSPVSPTSLSSTSAPRPHPATIAQVVARAQASVPGQLSSTVSARLSLSRSESNLAGTSPALSSQPKGGMSNVVSTPAGRAAAIAAATAAAVSTSRMHHSRSQTSSGESNSVTPTTPRRKPATMPTQNDMSHSISSGGTARMPVASLPGTTYTAPVSWTNHISTPNPPSQAISPAPISTPHSAYTSAAPSAVLSPVSSKALAPDGEEENDSDEGVDRRPPVSLPHIIPPMRFLAPPRHASSLSLALRAAGDEDDDVDYDEEGVEESDEYDEEEYEEEKMMAEEKLKGKQHTSSARPTRIPAGPPPAPNVHPATRRTPSAPTTAVASPSPMVATASGVLSSSRGSVGPPAPTSVKTPLVGMTGAGGMGLGMVGGSATLDEIAKSGYLWKKGSLNKWKQVWAVARTRDTKAGVLCLHKTPNDPFPYKTLDMSAVSSCTSHHPPNPSLLHLPTTPPSVRFEILLTFHRPSSSAASASALGLVAPGWVLAAATLQDRDAWVHALDSLIPRAAGGAVERIQREREQAERDRERAEEEALRMRREVERVEREWKERESKLGRVAAASQPRQTMAPPSTAPSVAVVAQGVKSVEAATTAARCAVEDLRGRCEAGMDEQRSSLTETKCAVEKARDAAEKAASGSARMVEVVTAVGRSVEAVRLAQEKTMQKIASQASLVPPAVNLQPIEDAVREAQHQLDRRMFQVRTMVGDVAEAVAGIGEQIAGEKIVAEIREAGERMGVRVDEAAAKMERAAADATSKAYDNTEDLKKSIAKLGSDVGHRLGQIQTAVAIVSEIASKRRALEIGEDDRVVTTERHVETTQMAIESLRNDIEAGFKDVKASQRAAALFMGRNDNLRSQKDLPIESNDCFSQELKDEMAAVRREVRSLSNLREDVIGLHRDVAPIREVKDVMTAARSEMKQVVEATTTASNNVNAVREQTQSIATDLHTQIERCNNGVYERIDTVRDDVRAVKRDVKESIRASTVEVASGLVDAVKPVRDVAFETKRAVLEVAERVEAADEKLTRMAAQLQTSAVAARFEDISTVLTGISDNMKGRTESEELMHAKLDNIIEVSGFLHETQCRLLKAASSPKKHAKKLPEDDDPVLEAIEKSREDISARVIGGIQAEIAKLGPITPTTQSSPLKGGTLVRVLTQTDLHKGLQLDRDALREVVEDAVATTILTQQKTIGVGERAALALINDRLGKMVQLWEECSLKSDAPGMIDSAPAGTTLPAPQSPSRGVSDRFAGEVTQRLSDIDHRLVRLTKEDQLNHDILAGWLKQIVDNLRGLRKEVTDLGAIERARDLRSPSGDMVLATADGEQIALQWGSIGGKIERQIEGLQKAVEKGFAKELRVAKSSAQELDKASSASFDDVTRALLDLQKSISNINQDRDTDLIRTTIRDAITEESVKMDANIKSSLSQVGDRVASLQRSLENSPSVVLALGELQEEVRSAVSKQEITSNSHMQGIETKMKQLHGEMKALAAKVPVAPVKLDSAVVLNPVEPLVAELRDHIATVKNVPEQSANVTVTAITSLLENLKDQLRAEFLLHSGSQPSQHNSNEVLDQINRTVTRLSFASGEHHKSVESIIRGVYDDVKEVLQAHEQRLETFKEHIGAKVEPSANNGPTKLERDISEIKEMLYSLGEREATRAGRESESPRTLCSDPPDEKVDVDITVKHAEVQKLQEVINALDERRALLFEEVDSLLGSKRLLQDQVSTLEARTIQLNNEIKAAKRAQSEKRRSVDAEAQREVRSLVEEAMKLESDVKERTRLLVGDMARLQDQKRKLAAEVDRLRKEKEEMDGGVILPGWSRTYSGLGRAASVASMGSVVERVVAGLYDGKESPLGLSGASTKRSEAFFTPTVASPGSPTNRPESPAEPAESIPGSLGASTVGDKSPRRPGGGSPLRKISQSLRKKAGELMVASAGVIGTEEHVEVVEKVIPSASSFFGLWKTTLPTT</sequence>
<feature type="compositionally biased region" description="Low complexity" evidence="2">
    <location>
        <begin position="60"/>
        <end position="80"/>
    </location>
</feature>
<dbReference type="PANTHER" id="PTHR23159:SF67">
    <property type="entry name" value="DUF4456 DOMAIN-CONTAINING PROTEIN"/>
    <property type="match status" value="1"/>
</dbReference>
<feature type="compositionally biased region" description="Acidic residues" evidence="2">
    <location>
        <begin position="268"/>
        <end position="277"/>
    </location>
</feature>
<evidence type="ECO:0000313" key="4">
    <source>
        <dbReference type="EMBL" id="KXS09426.1"/>
    </source>
</evidence>
<reference evidence="4 5" key="1">
    <citation type="journal article" date="2015" name="Genome Biol. Evol.">
        <title>Phylogenomic analyses indicate that early fungi evolved digesting cell walls of algal ancestors of land plants.</title>
        <authorList>
            <person name="Chang Y."/>
            <person name="Wang S."/>
            <person name="Sekimoto S."/>
            <person name="Aerts A.L."/>
            <person name="Choi C."/>
            <person name="Clum A."/>
            <person name="LaButti K.M."/>
            <person name="Lindquist E.A."/>
            <person name="Yee Ngan C."/>
            <person name="Ohm R.A."/>
            <person name="Salamov A.A."/>
            <person name="Grigoriev I.V."/>
            <person name="Spatafora J.W."/>
            <person name="Berbee M.L."/>
        </authorList>
    </citation>
    <scope>NUCLEOTIDE SEQUENCE [LARGE SCALE GENOMIC DNA]</scope>
    <source>
        <strain evidence="4 5">JEL478</strain>
    </source>
</reference>
<dbReference type="PROSITE" id="PS50003">
    <property type="entry name" value="PH_DOMAIN"/>
    <property type="match status" value="1"/>
</dbReference>
<feature type="region of interest" description="Disordered" evidence="2">
    <location>
        <begin position="115"/>
        <end position="138"/>
    </location>
</feature>
<dbReference type="SUPFAM" id="SSF50729">
    <property type="entry name" value="PH domain-like"/>
    <property type="match status" value="1"/>
</dbReference>
<feature type="compositionally biased region" description="Acidic residues" evidence="2">
    <location>
        <begin position="315"/>
        <end position="340"/>
    </location>
</feature>
<accession>A0A138ZY49</accession>
<feature type="compositionally biased region" description="Polar residues" evidence="2">
    <location>
        <begin position="212"/>
        <end position="228"/>
    </location>
</feature>
<evidence type="ECO:0000256" key="2">
    <source>
        <dbReference type="SAM" id="MobiDB-lite"/>
    </source>
</evidence>
<dbReference type="EMBL" id="KQ965865">
    <property type="protein sequence ID" value="KXS09426.1"/>
    <property type="molecule type" value="Genomic_DNA"/>
</dbReference>
<feature type="compositionally biased region" description="Low complexity" evidence="2">
    <location>
        <begin position="233"/>
        <end position="266"/>
    </location>
</feature>
<feature type="region of interest" description="Disordered" evidence="2">
    <location>
        <begin position="312"/>
        <end position="393"/>
    </location>
</feature>
<feature type="compositionally biased region" description="Basic and acidic residues" evidence="2">
    <location>
        <begin position="341"/>
        <end position="350"/>
    </location>
</feature>
<dbReference type="Proteomes" id="UP000070544">
    <property type="component" value="Unassembled WGS sequence"/>
</dbReference>
<dbReference type="InterPro" id="IPR001849">
    <property type="entry name" value="PH_domain"/>
</dbReference>